<organism evidence="4 5">
    <name type="scientific">Rotaria socialis</name>
    <dbReference type="NCBI Taxonomy" id="392032"/>
    <lineage>
        <taxon>Eukaryota</taxon>
        <taxon>Metazoa</taxon>
        <taxon>Spiralia</taxon>
        <taxon>Gnathifera</taxon>
        <taxon>Rotifera</taxon>
        <taxon>Eurotatoria</taxon>
        <taxon>Bdelloidea</taxon>
        <taxon>Philodinida</taxon>
        <taxon>Philodinidae</taxon>
        <taxon>Rotaria</taxon>
    </lineage>
</organism>
<name>A0A821CZ75_9BILA</name>
<comment type="caution">
    <text evidence="4">The sequence shown here is derived from an EMBL/GenBank/DDBJ whole genome shotgun (WGS) entry which is preliminary data.</text>
</comment>
<protein>
    <recommendedName>
        <fullName evidence="2">Putative auto-transporter adhesin head GIN domain-containing protein</fullName>
    </recommendedName>
</protein>
<evidence type="ECO:0000256" key="1">
    <source>
        <dbReference type="SAM" id="SignalP"/>
    </source>
</evidence>
<evidence type="ECO:0000313" key="4">
    <source>
        <dbReference type="EMBL" id="CAF4613516.1"/>
    </source>
</evidence>
<dbReference type="Proteomes" id="UP000663862">
    <property type="component" value="Unassembled WGS sequence"/>
</dbReference>
<dbReference type="Proteomes" id="UP000663869">
    <property type="component" value="Unassembled WGS sequence"/>
</dbReference>
<proteinExistence type="predicted"/>
<dbReference type="Gene3D" id="2.160.20.120">
    <property type="match status" value="1"/>
</dbReference>
<feature type="signal peptide" evidence="1">
    <location>
        <begin position="1"/>
        <end position="17"/>
    </location>
</feature>
<keyword evidence="1" id="KW-0732">Signal</keyword>
<dbReference type="EMBL" id="CAJNYU010002142">
    <property type="protein sequence ID" value="CAF3510298.1"/>
    <property type="molecule type" value="Genomic_DNA"/>
</dbReference>
<feature type="domain" description="Putative auto-transporter adhesin head GIN" evidence="2">
    <location>
        <begin position="35"/>
        <end position="221"/>
    </location>
</feature>
<dbReference type="EMBL" id="CAJOBQ010003649">
    <property type="protein sequence ID" value="CAF4613516.1"/>
    <property type="molecule type" value="Genomic_DNA"/>
</dbReference>
<evidence type="ECO:0000313" key="3">
    <source>
        <dbReference type="EMBL" id="CAF3510298.1"/>
    </source>
</evidence>
<feature type="chain" id="PRO_5035696029" description="Putative auto-transporter adhesin head GIN domain-containing protein" evidence="1">
    <location>
        <begin position="18"/>
        <end position="244"/>
    </location>
</feature>
<reference evidence="4" key="1">
    <citation type="submission" date="2021-02" db="EMBL/GenBank/DDBJ databases">
        <authorList>
            <person name="Nowell W R."/>
        </authorList>
    </citation>
    <scope>NUCLEOTIDE SEQUENCE</scope>
</reference>
<evidence type="ECO:0000259" key="2">
    <source>
        <dbReference type="Pfam" id="PF10988"/>
    </source>
</evidence>
<dbReference type="AlphaFoldDB" id="A0A821CZ75"/>
<gene>
    <name evidence="3" type="ORF">FME351_LOCUS17331</name>
    <name evidence="4" type="ORF">TSG867_LOCUS28589</name>
</gene>
<evidence type="ECO:0000313" key="5">
    <source>
        <dbReference type="Proteomes" id="UP000663862"/>
    </source>
</evidence>
<dbReference type="InterPro" id="IPR021255">
    <property type="entry name" value="DUF2807"/>
</dbReference>
<sequence>MLYSIVIIVVYLSFSHGQINDTVVRQTRPLSSLTFDEIMVDGAFDIFLSQISNRSSTPTVEIETTVDIQKYVIVEIINNHVLSIHIKGPVMIDKNIYAYVRFNSPLRRYTIKGTGNTMTDDNGISNDDRNTFVLDHRGVANVAMGLNVNKFEVYFAGTGNSRFWGKVRQEAIFDAKGVGDINALDLSPKQVKVRAMGVSIIRVAATDDVQIEVTGISSVYYRLPSGKKPSKAKSTGLGKIVPIA</sequence>
<dbReference type="Pfam" id="PF10988">
    <property type="entry name" value="DUF2807"/>
    <property type="match status" value="1"/>
</dbReference>
<accession>A0A821CZ75</accession>